<dbReference type="InterPro" id="IPR032466">
    <property type="entry name" value="Metal_Hydrolase"/>
</dbReference>
<reference evidence="1 2" key="1">
    <citation type="submission" date="2015-06" db="EMBL/GenBank/DDBJ databases">
        <title>Genome sequence of Pseudoalteromonas peptidolytica.</title>
        <authorList>
            <person name="Xie B.-B."/>
            <person name="Rong J.-C."/>
            <person name="Qin Q.-L."/>
            <person name="Zhang Y.-Z."/>
        </authorList>
    </citation>
    <scope>NUCLEOTIDE SEQUENCE [LARGE SCALE GENOMIC DNA]</scope>
    <source>
        <strain evidence="1 2">F12-50-A1</strain>
    </source>
</reference>
<dbReference type="GO" id="GO:0005829">
    <property type="term" value="C:cytosol"/>
    <property type="evidence" value="ECO:0007669"/>
    <property type="project" value="TreeGrafter"/>
</dbReference>
<dbReference type="PANTHER" id="PTHR11409:SF43">
    <property type="entry name" value="ADENOSINE DEAMINASE"/>
    <property type="match status" value="1"/>
</dbReference>
<dbReference type="RefSeq" id="WP_147391325.1">
    <property type="nucleotide sequence ID" value="NZ_AQHF01000034.1"/>
</dbReference>
<dbReference type="GO" id="GO:0004000">
    <property type="term" value="F:adenosine deaminase activity"/>
    <property type="evidence" value="ECO:0007669"/>
    <property type="project" value="TreeGrafter"/>
</dbReference>
<dbReference type="PANTHER" id="PTHR11409">
    <property type="entry name" value="ADENOSINE DEAMINASE"/>
    <property type="match status" value="1"/>
</dbReference>
<comment type="caution">
    <text evidence="1">The sequence shown here is derived from an EMBL/GenBank/DDBJ whole genome shotgun (WGS) entry which is preliminary data.</text>
</comment>
<dbReference type="AlphaFoldDB" id="A0A8I0N0L1"/>
<accession>A0A8I0N0L1</accession>
<evidence type="ECO:0008006" key="3">
    <source>
        <dbReference type="Google" id="ProtNLM"/>
    </source>
</evidence>
<evidence type="ECO:0000313" key="2">
    <source>
        <dbReference type="Proteomes" id="UP000660708"/>
    </source>
</evidence>
<protein>
    <recommendedName>
        <fullName evidence="3">Adenosine deaminase domain-containing protein</fullName>
    </recommendedName>
</protein>
<gene>
    <name evidence="1" type="ORF">PPEP_b0303</name>
</gene>
<dbReference type="Gene3D" id="3.20.20.140">
    <property type="entry name" value="Metal-dependent hydrolases"/>
    <property type="match status" value="2"/>
</dbReference>
<dbReference type="GO" id="GO:0043103">
    <property type="term" value="P:hypoxanthine salvage"/>
    <property type="evidence" value="ECO:0007669"/>
    <property type="project" value="TreeGrafter"/>
</dbReference>
<proteinExistence type="predicted"/>
<dbReference type="Proteomes" id="UP000660708">
    <property type="component" value="Unassembled WGS sequence"/>
</dbReference>
<organism evidence="1 2">
    <name type="scientific">Pseudoalteromonas peptidolytica F12-50-A1</name>
    <dbReference type="NCBI Taxonomy" id="1315280"/>
    <lineage>
        <taxon>Bacteria</taxon>
        <taxon>Pseudomonadati</taxon>
        <taxon>Pseudomonadota</taxon>
        <taxon>Gammaproteobacteria</taxon>
        <taxon>Alteromonadales</taxon>
        <taxon>Pseudoalteromonadaceae</taxon>
        <taxon>Pseudoalteromonas</taxon>
    </lineage>
</organism>
<evidence type="ECO:0000313" key="1">
    <source>
        <dbReference type="EMBL" id="MBE0348535.1"/>
    </source>
</evidence>
<sequence length="836" mass="95574">MICASDKSIVAAAALTSDRLLASPSEHGSLLSGTSTKPITEALTAAVSDYQAYTRHTLRSDDIYHMLKLNFVTFDNEDYEQVLSHLSDYYLQWQGNRFEVKPKKLDQWLELLTLLDPSWVIAQAYKDLSSRHGVSKHDLISAITHTQCPFALSNDRYDKAYADNHVHLGGHGYIGPSLLGFALYGQRLDDKIVWPRRAEYTLFESGAYKKQHLPAWCHQLGTTLIEHTFNYQASTLREFDPSEDIAKIHNVLPYLHQDKTDSDTQHYFVAAHNRFAPSSKRWLLFCLGVLHCDKALSHQINAFIRVSAIFRNYMVVSGVGLSQFISHSRFQARSKRALAYQSHSGIDALSADMQNTYREFRTTPQVLLGTEQFPADPESLTQALRVLYESSLAEQVHFVLHFTRSGNKADKYQEQIRKALKAQVNMLQAFACSTTFSSYEIKKFGIADNTCPLTFDLRKAIRGFDVAGNENELPIEVFAPALRILRQAKYSASGIFSNRMQRPFLTVHAGEDFSHLLSGLRAIDEAVYFCDYQAGDRLGHALALGVLPRKWAKRQRVAYLSIDEHLDNLVWCYQKALEVVQQVPQFTGVLQLLNEKIQYWSGLLYDDEYSCRALYEAWKLRRNCPYAVRETNLMEPGWAVDFEQGEAVNSSKKALALWQSYVDRDVLAPHQQKSVMVHCIPKPAEEPFGVEQGIYFDSISAAELELYEAIQDLQMEKYAADEIMVEACPTSNIYIGRFHHHHEHPIFRWDPPEQEWIKAGEKYNRFGLRKGSVAVCVNTDDSALMPTTIQNEHRILQQVAIEHYQIGVNQTEVWIERIRQKGIEIFQSNHLSWLKP</sequence>
<keyword evidence="2" id="KW-1185">Reference proteome</keyword>
<dbReference type="GO" id="GO:0006154">
    <property type="term" value="P:adenosine catabolic process"/>
    <property type="evidence" value="ECO:0007669"/>
    <property type="project" value="TreeGrafter"/>
</dbReference>
<dbReference type="EMBL" id="AQHF01000034">
    <property type="protein sequence ID" value="MBE0348535.1"/>
    <property type="molecule type" value="Genomic_DNA"/>
</dbReference>
<dbReference type="InterPro" id="IPR006330">
    <property type="entry name" value="Ado/ade_deaminase"/>
</dbReference>
<name>A0A8I0N0L1_9GAMM</name>
<dbReference type="SUPFAM" id="SSF51556">
    <property type="entry name" value="Metallo-dependent hydrolases"/>
    <property type="match status" value="1"/>
</dbReference>
<dbReference type="GO" id="GO:0046103">
    <property type="term" value="P:inosine biosynthetic process"/>
    <property type="evidence" value="ECO:0007669"/>
    <property type="project" value="TreeGrafter"/>
</dbReference>
<dbReference type="NCBIfam" id="NF041744">
    <property type="entry name" value="RdrB"/>
    <property type="match status" value="1"/>
</dbReference>